<sequence length="487" mass="51358">MANFLTRRISHALLKRHSDAQIAGRADGNCEPADPANTVTDRLNNLLQNSGDGFVLSLCPSQTYMIQAPILFAHPNQEISTVGYPTDDKRAVLSVAGPVMNGQGHTTAVDGTCGTCSGVKLRNVQIDGARRGGSPTGGGGNIEMGGGNSNQLIEFVRSWDPRSWSCLHIAEGPLSCSGTIIQNNDIGPCGSDVFQQWADGISVSCRDSVVRNNMIQDPTDGGIVVFGSPGTQVYNNTIWILNATLLGGINLVDYDPWSGDFTDTVVRNNVILGGFATDKPDNDAKGNNFENAIIKIGIAIGPKTWFGDRYGNNVVKNGVVRDNRLSGAFSYGIAATSATNFTIQGNVMFGNTSFIGARGPLCTDTDVVPTPGPFILDPSTTTAMSVQSDFQLSNAADAFTCVLPPNGGDFWPFGLNPSNASSATTGTSGMNGTKSSSSNTAGVAVGVVVSVVATGIIAWFVRKKFIARREAAQHFNATKRAEYTEKI</sequence>
<organism evidence="3 4">
    <name type="scientific">Psilocybe cyanescens</name>
    <dbReference type="NCBI Taxonomy" id="93625"/>
    <lineage>
        <taxon>Eukaryota</taxon>
        <taxon>Fungi</taxon>
        <taxon>Dikarya</taxon>
        <taxon>Basidiomycota</taxon>
        <taxon>Agaricomycotina</taxon>
        <taxon>Agaricomycetes</taxon>
        <taxon>Agaricomycetidae</taxon>
        <taxon>Agaricales</taxon>
        <taxon>Agaricineae</taxon>
        <taxon>Strophariaceae</taxon>
        <taxon>Psilocybe</taxon>
    </lineage>
</organism>
<dbReference type="SMART" id="SM00710">
    <property type="entry name" value="PbH1"/>
    <property type="match status" value="4"/>
</dbReference>
<dbReference type="InterPro" id="IPR011050">
    <property type="entry name" value="Pectin_lyase_fold/virulence"/>
</dbReference>
<name>A0A409VMV4_PSICY</name>
<evidence type="ECO:0000256" key="1">
    <source>
        <dbReference type="SAM" id="Phobius"/>
    </source>
</evidence>
<dbReference type="Proteomes" id="UP000283269">
    <property type="component" value="Unassembled WGS sequence"/>
</dbReference>
<reference evidence="3 4" key="1">
    <citation type="journal article" date="2018" name="Evol. Lett.">
        <title>Horizontal gene cluster transfer increased hallucinogenic mushroom diversity.</title>
        <authorList>
            <person name="Reynolds H.T."/>
            <person name="Vijayakumar V."/>
            <person name="Gluck-Thaler E."/>
            <person name="Korotkin H.B."/>
            <person name="Matheny P.B."/>
            <person name="Slot J.C."/>
        </authorList>
    </citation>
    <scope>NUCLEOTIDE SEQUENCE [LARGE SCALE GENOMIC DNA]</scope>
    <source>
        <strain evidence="3 4">2631</strain>
    </source>
</reference>
<dbReference type="Pfam" id="PF13229">
    <property type="entry name" value="Beta_helix"/>
    <property type="match status" value="1"/>
</dbReference>
<evidence type="ECO:0000259" key="2">
    <source>
        <dbReference type="Pfam" id="PF13229"/>
    </source>
</evidence>
<dbReference type="OrthoDB" id="2587928at2759"/>
<protein>
    <recommendedName>
        <fullName evidence="2">Right handed beta helix domain-containing protein</fullName>
    </recommendedName>
</protein>
<dbReference type="SUPFAM" id="SSF51126">
    <property type="entry name" value="Pectin lyase-like"/>
    <property type="match status" value="1"/>
</dbReference>
<dbReference type="InterPro" id="IPR012334">
    <property type="entry name" value="Pectin_lyas_fold"/>
</dbReference>
<evidence type="ECO:0000313" key="3">
    <source>
        <dbReference type="EMBL" id="PPQ67583.1"/>
    </source>
</evidence>
<evidence type="ECO:0000313" key="4">
    <source>
        <dbReference type="Proteomes" id="UP000283269"/>
    </source>
</evidence>
<gene>
    <name evidence="3" type="ORF">CVT25_012077</name>
</gene>
<dbReference type="Gene3D" id="2.160.20.10">
    <property type="entry name" value="Single-stranded right-handed beta-helix, Pectin lyase-like"/>
    <property type="match status" value="1"/>
</dbReference>
<comment type="caution">
    <text evidence="3">The sequence shown here is derived from an EMBL/GenBank/DDBJ whole genome shotgun (WGS) entry which is preliminary data.</text>
</comment>
<dbReference type="InParanoid" id="A0A409VMV4"/>
<proteinExistence type="predicted"/>
<keyword evidence="1" id="KW-1133">Transmembrane helix</keyword>
<dbReference type="AlphaFoldDB" id="A0A409VMV4"/>
<keyword evidence="1" id="KW-0472">Membrane</keyword>
<dbReference type="InterPro" id="IPR039448">
    <property type="entry name" value="Beta_helix"/>
</dbReference>
<keyword evidence="1" id="KW-0812">Transmembrane</keyword>
<accession>A0A409VMV4</accession>
<dbReference type="EMBL" id="NHYD01003972">
    <property type="protein sequence ID" value="PPQ67583.1"/>
    <property type="molecule type" value="Genomic_DNA"/>
</dbReference>
<keyword evidence="4" id="KW-1185">Reference proteome</keyword>
<dbReference type="InterPro" id="IPR006626">
    <property type="entry name" value="PbH1"/>
</dbReference>
<feature type="transmembrane region" description="Helical" evidence="1">
    <location>
        <begin position="441"/>
        <end position="461"/>
    </location>
</feature>
<dbReference type="STRING" id="93625.A0A409VMV4"/>
<feature type="domain" description="Right handed beta helix" evidence="2">
    <location>
        <begin position="176"/>
        <end position="347"/>
    </location>
</feature>